<dbReference type="PANTHER" id="PTHR38603">
    <property type="entry name" value="CHAPERONE NAPD"/>
    <property type="match status" value="1"/>
</dbReference>
<dbReference type="Proteomes" id="UP000501602">
    <property type="component" value="Chromosome"/>
</dbReference>
<dbReference type="Gene3D" id="3.30.70.920">
    <property type="match status" value="1"/>
</dbReference>
<keyword evidence="2 4" id="KW-0963">Cytoplasm</keyword>
<reference evidence="5 6" key="1">
    <citation type="submission" date="2020-04" db="EMBL/GenBank/DDBJ databases">
        <title>Ferrimonas sp. S7 isolated from sea water.</title>
        <authorList>
            <person name="Bae S.S."/>
            <person name="Baek K."/>
        </authorList>
    </citation>
    <scope>NUCLEOTIDE SEQUENCE [LARGE SCALE GENOMIC DNA]</scope>
    <source>
        <strain evidence="5 6">S7</strain>
    </source>
</reference>
<organism evidence="5 6">
    <name type="scientific">Ferrimonas lipolytica</name>
    <dbReference type="NCBI Taxonomy" id="2724191"/>
    <lineage>
        <taxon>Bacteria</taxon>
        <taxon>Pseudomonadati</taxon>
        <taxon>Pseudomonadota</taxon>
        <taxon>Gammaproteobacteria</taxon>
        <taxon>Alteromonadales</taxon>
        <taxon>Ferrimonadaceae</taxon>
        <taxon>Ferrimonas</taxon>
    </lineage>
</organism>
<comment type="function">
    <text evidence="4">Chaperone for NapA, the catalytic subunit of the periplasmic nitrate reductase. It binds directly and specifically to the twin-arginine signal peptide of NapA, preventing premature interaction with the Tat translocase and premature export.</text>
</comment>
<comment type="subcellular location">
    <subcellularLocation>
        <location evidence="1 4">Cytoplasm</location>
    </subcellularLocation>
</comment>
<dbReference type="KEGG" id="fes:HER31_06140"/>
<name>A0A6H1UCX0_9GAMM</name>
<keyword evidence="6" id="KW-1185">Reference proteome</keyword>
<proteinExistence type="inferred from homology"/>
<evidence type="ECO:0000256" key="2">
    <source>
        <dbReference type="ARBA" id="ARBA00022490"/>
    </source>
</evidence>
<dbReference type="PANTHER" id="PTHR38603:SF1">
    <property type="entry name" value="CHAPERONE NAPD"/>
    <property type="match status" value="1"/>
</dbReference>
<dbReference type="HAMAP" id="MF_02200">
    <property type="entry name" value="NapD"/>
    <property type="match status" value="1"/>
</dbReference>
<sequence>MEYHVTSLILQLQPDQRDSVLQYLHSIEGAEVHAESIDGQLVITLEGEGHHPGIESLHTIPGVLSVSLVSHHIEPLK</sequence>
<comment type="subunit">
    <text evidence="4">Interacts with the cytoplasmic NapA precursor.</text>
</comment>
<evidence type="ECO:0000256" key="4">
    <source>
        <dbReference type="HAMAP-Rule" id="MF_02200"/>
    </source>
</evidence>
<dbReference type="Pfam" id="PF03927">
    <property type="entry name" value="NapD"/>
    <property type="match status" value="1"/>
</dbReference>
<evidence type="ECO:0000256" key="1">
    <source>
        <dbReference type="ARBA" id="ARBA00004496"/>
    </source>
</evidence>
<dbReference type="InterPro" id="IPR005623">
    <property type="entry name" value="Chaperone_NapD_NO3_reduct"/>
</dbReference>
<keyword evidence="3 4" id="KW-0143">Chaperone</keyword>
<dbReference type="EMBL" id="CP051180">
    <property type="protein sequence ID" value="QIZ76479.1"/>
    <property type="molecule type" value="Genomic_DNA"/>
</dbReference>
<dbReference type="GO" id="GO:0005737">
    <property type="term" value="C:cytoplasm"/>
    <property type="evidence" value="ECO:0007669"/>
    <property type="project" value="UniProtKB-SubCell"/>
</dbReference>
<accession>A0A6H1UCX0</accession>
<evidence type="ECO:0000313" key="5">
    <source>
        <dbReference type="EMBL" id="QIZ76479.1"/>
    </source>
</evidence>
<gene>
    <name evidence="4" type="primary">napD</name>
    <name evidence="5" type="ORF">HER31_06140</name>
</gene>
<comment type="similarity">
    <text evidence="4">Belongs to the NapD family.</text>
</comment>
<evidence type="ECO:0000256" key="3">
    <source>
        <dbReference type="ARBA" id="ARBA00023186"/>
    </source>
</evidence>
<dbReference type="RefSeq" id="WP_168659741.1">
    <property type="nucleotide sequence ID" value="NZ_CP051180.1"/>
</dbReference>
<evidence type="ECO:0000313" key="6">
    <source>
        <dbReference type="Proteomes" id="UP000501602"/>
    </source>
</evidence>
<dbReference type="GO" id="GO:0051224">
    <property type="term" value="P:negative regulation of protein transport"/>
    <property type="evidence" value="ECO:0007669"/>
    <property type="project" value="UniProtKB-UniRule"/>
</dbReference>
<protein>
    <recommendedName>
        <fullName evidence="4">Chaperone NapD</fullName>
    </recommendedName>
    <alternativeName>
        <fullName evidence="4">NapA signal peptide-binding chaperone NapD</fullName>
    </alternativeName>
</protein>
<dbReference type="GO" id="GO:0005048">
    <property type="term" value="F:signal sequence binding"/>
    <property type="evidence" value="ECO:0007669"/>
    <property type="project" value="UniProtKB-UniRule"/>
</dbReference>
<dbReference type="AlphaFoldDB" id="A0A6H1UCX0"/>